<evidence type="ECO:0008006" key="4">
    <source>
        <dbReference type="Google" id="ProtNLM"/>
    </source>
</evidence>
<dbReference type="EMBL" id="CP047898">
    <property type="protein sequence ID" value="QHK21338.1"/>
    <property type="molecule type" value="Genomic_DNA"/>
</dbReference>
<dbReference type="GO" id="GO:0016627">
    <property type="term" value="F:oxidoreductase activity, acting on the CH-CH group of donors"/>
    <property type="evidence" value="ECO:0007669"/>
    <property type="project" value="InterPro"/>
</dbReference>
<dbReference type="InterPro" id="IPR046373">
    <property type="entry name" value="Acyl-CoA_Oxase/DH_mid-dom_sf"/>
</dbReference>
<gene>
    <name evidence="2" type="ORF">GU243_18340</name>
</gene>
<dbReference type="Proteomes" id="UP000464186">
    <property type="component" value="Chromosome"/>
</dbReference>
<reference evidence="2 3" key="1">
    <citation type="submission" date="2020-01" db="EMBL/GenBank/DDBJ databases">
        <title>Pseudarthrobacter psychrotolerans sp. nov., isolated from antarctic soil.</title>
        <authorList>
            <person name="Shin Y."/>
            <person name="Park W."/>
        </authorList>
    </citation>
    <scope>NUCLEOTIDE SEQUENCE [LARGE SCALE GENOMIC DNA]</scope>
    <source>
        <strain evidence="2 3">YJ56</strain>
    </source>
</reference>
<dbReference type="SUPFAM" id="SSF56645">
    <property type="entry name" value="Acyl-CoA dehydrogenase NM domain-like"/>
    <property type="match status" value="1"/>
</dbReference>
<dbReference type="AlphaFoldDB" id="A0A6P1NQ78"/>
<protein>
    <recommendedName>
        <fullName evidence="4">Acyl-CoA dehydrogenase</fullName>
    </recommendedName>
</protein>
<sequence>MPASSHRPVRLISTQAELAWAVPLLDSVASAAGDVPALLSLARDAGDNWPQPGGGHAALLWELLASVSAVDVAAGRVFEPHMDAQAILAQAEKVQAGNYRPRLDPASLVPTDRKGAWGVFAAEGLGLRLEAKTGDAGTLLSGSKPWCSLAPLLDRAVITAHTETGGRAAFAVDLRDPGVTCEEPAWVARGLREIPSGTVHFSQVPAHQLGSDGWYFSRPGFAWGGMGVAACWLGGAVGVARDYKDSLADAAQSGREPDQIALAALGETDRILTAALQYLARAAALVDDGRLSAGEDTWEAEDGSQQTVDGQPEAVEGKPAADRSAWSDALRVRGTVAAAVERVLSLVSRNRGPAPLAFDEPYAKRMADLALYVRQHHAMRDDAQLGRLTLKGEHLW</sequence>
<keyword evidence="3" id="KW-1185">Reference proteome</keyword>
<dbReference type="Gene3D" id="2.40.110.10">
    <property type="entry name" value="Butyryl-CoA Dehydrogenase, subunit A, domain 2"/>
    <property type="match status" value="1"/>
</dbReference>
<dbReference type="KEGG" id="psey:GU243_18340"/>
<name>A0A6P1NQ78_9MICC</name>
<dbReference type="InterPro" id="IPR009100">
    <property type="entry name" value="AcylCoA_DH/oxidase_NM_dom_sf"/>
</dbReference>
<organism evidence="2 3">
    <name type="scientific">Pseudarthrobacter psychrotolerans</name>
    <dbReference type="NCBI Taxonomy" id="2697569"/>
    <lineage>
        <taxon>Bacteria</taxon>
        <taxon>Bacillati</taxon>
        <taxon>Actinomycetota</taxon>
        <taxon>Actinomycetes</taxon>
        <taxon>Micrococcales</taxon>
        <taxon>Micrococcaceae</taxon>
        <taxon>Pseudarthrobacter</taxon>
    </lineage>
</organism>
<evidence type="ECO:0000256" key="1">
    <source>
        <dbReference type="SAM" id="MobiDB-lite"/>
    </source>
</evidence>
<proteinExistence type="predicted"/>
<evidence type="ECO:0000313" key="2">
    <source>
        <dbReference type="EMBL" id="QHK21338.1"/>
    </source>
</evidence>
<evidence type="ECO:0000313" key="3">
    <source>
        <dbReference type="Proteomes" id="UP000464186"/>
    </source>
</evidence>
<feature type="region of interest" description="Disordered" evidence="1">
    <location>
        <begin position="295"/>
        <end position="322"/>
    </location>
</feature>
<accession>A0A6P1NQ78</accession>